<evidence type="ECO:0000256" key="1">
    <source>
        <dbReference type="SAM" id="SignalP"/>
    </source>
</evidence>
<dbReference type="Proteomes" id="UP000602087">
    <property type="component" value="Unassembled WGS sequence"/>
</dbReference>
<gene>
    <name evidence="2" type="ORF">JAV76_06720</name>
</gene>
<dbReference type="PROSITE" id="PS51257">
    <property type="entry name" value="PROKAR_LIPOPROTEIN"/>
    <property type="match status" value="1"/>
</dbReference>
<keyword evidence="3" id="KW-1185">Reference proteome</keyword>
<reference evidence="2" key="1">
    <citation type="submission" date="2020-12" db="EMBL/GenBank/DDBJ databases">
        <title>Sanguibacter suaedae sp. nov., isolated from Suaeda aralocaspica.</title>
        <authorList>
            <person name="Ma Q."/>
        </authorList>
    </citation>
    <scope>NUCLEOTIDE SEQUENCE</scope>
    <source>
        <strain evidence="2">YZGR15</strain>
    </source>
</reference>
<accession>A0A934M6W2</accession>
<keyword evidence="1" id="KW-0732">Signal</keyword>
<protein>
    <submittedName>
        <fullName evidence="2">Uncharacterized protein</fullName>
    </submittedName>
</protein>
<dbReference type="EMBL" id="JAEINH010000004">
    <property type="protein sequence ID" value="MBI9114702.1"/>
    <property type="molecule type" value="Genomic_DNA"/>
</dbReference>
<proteinExistence type="predicted"/>
<dbReference type="AlphaFoldDB" id="A0A934M6W2"/>
<evidence type="ECO:0000313" key="3">
    <source>
        <dbReference type="Proteomes" id="UP000602087"/>
    </source>
</evidence>
<organism evidence="2 3">
    <name type="scientific">Sanguibacter suaedae</name>
    <dbReference type="NCBI Taxonomy" id="2795737"/>
    <lineage>
        <taxon>Bacteria</taxon>
        <taxon>Bacillati</taxon>
        <taxon>Actinomycetota</taxon>
        <taxon>Actinomycetes</taxon>
        <taxon>Micrococcales</taxon>
        <taxon>Sanguibacteraceae</taxon>
        <taxon>Sanguibacter</taxon>
    </lineage>
</organism>
<feature type="chain" id="PRO_5037556012" evidence="1">
    <location>
        <begin position="27"/>
        <end position="293"/>
    </location>
</feature>
<evidence type="ECO:0000313" key="2">
    <source>
        <dbReference type="EMBL" id="MBI9114702.1"/>
    </source>
</evidence>
<dbReference type="RefSeq" id="WP_198733254.1">
    <property type="nucleotide sequence ID" value="NZ_JAEINH010000004.1"/>
</dbReference>
<comment type="caution">
    <text evidence="2">The sequence shown here is derived from an EMBL/GenBank/DDBJ whole genome shotgun (WGS) entry which is preliminary data.</text>
</comment>
<name>A0A934M6W2_9MICO</name>
<sequence length="293" mass="31355">MLTIRRALVGLLTLATASVLSGCVSADPWEEVSPVPVDADPVVLAEQASEQAETLGRLLQEVEARFALEAPDLEILDAGTPAEDVATVLAETVPVNSQARAFLWSHAEYVEQQWSRDAPAREVMVVAGDAEVLGVAGGDPVASVPVRTTYVLDDGTSHETAVDYAVSWRETTTSGEVRLMTVRPLYEDDDVAALDSGAGRGSPLGAVHDYVRAVTHGSSGTIDRFEGTVRTSEELRSALKDRLLAVPRYTPVEVPCARMGSTHVVYLVQDGADELLRFDVDVSGDDPVLVPYL</sequence>
<feature type="signal peptide" evidence="1">
    <location>
        <begin position="1"/>
        <end position="26"/>
    </location>
</feature>